<evidence type="ECO:0000256" key="1">
    <source>
        <dbReference type="SAM" id="MobiDB-lite"/>
    </source>
</evidence>
<dbReference type="OrthoDB" id="6517069at2759"/>
<evidence type="ECO:0000313" key="3">
    <source>
        <dbReference type="Proteomes" id="UP000194236"/>
    </source>
</evidence>
<name>A0A1Y3B436_EURMA</name>
<dbReference type="Proteomes" id="UP000194236">
    <property type="component" value="Unassembled WGS sequence"/>
</dbReference>
<gene>
    <name evidence="2" type="ORF">BLA29_005168</name>
</gene>
<feature type="compositionally biased region" description="Polar residues" evidence="1">
    <location>
        <begin position="62"/>
        <end position="81"/>
    </location>
</feature>
<organism evidence="2 3">
    <name type="scientific">Euroglyphus maynei</name>
    <name type="common">Mayne's house dust mite</name>
    <dbReference type="NCBI Taxonomy" id="6958"/>
    <lineage>
        <taxon>Eukaryota</taxon>
        <taxon>Metazoa</taxon>
        <taxon>Ecdysozoa</taxon>
        <taxon>Arthropoda</taxon>
        <taxon>Chelicerata</taxon>
        <taxon>Arachnida</taxon>
        <taxon>Acari</taxon>
        <taxon>Acariformes</taxon>
        <taxon>Sarcoptiformes</taxon>
        <taxon>Astigmata</taxon>
        <taxon>Psoroptidia</taxon>
        <taxon>Analgoidea</taxon>
        <taxon>Pyroglyphidae</taxon>
        <taxon>Pyroglyphinae</taxon>
        <taxon>Euroglyphus</taxon>
    </lineage>
</organism>
<sequence length="154" mass="17269">MAANNNVHHRGGSPLANYAQQSAATVQHQRSKSVGVSSRFSLNHNHNNEPTKLLMPPPILPESNNVNVQNHQLSSPMNSNRSKQQQKSLLFSSPYVNKYDTSVQSLLKSNERSNLYSVPNRRTSVALNSLDDTVIGNQPNISDRYTIIYLHYNK</sequence>
<dbReference type="AlphaFoldDB" id="A0A1Y3B436"/>
<reference evidence="2 3" key="1">
    <citation type="submission" date="2017-03" db="EMBL/GenBank/DDBJ databases">
        <title>Genome Survey of Euroglyphus maynei.</title>
        <authorList>
            <person name="Arlian L.G."/>
            <person name="Morgan M.S."/>
            <person name="Rider S.D."/>
        </authorList>
    </citation>
    <scope>NUCLEOTIDE SEQUENCE [LARGE SCALE GENOMIC DNA]</scope>
    <source>
        <strain evidence="2">Arlian Lab</strain>
        <tissue evidence="2">Whole body</tissue>
    </source>
</reference>
<accession>A0A1Y3B436</accession>
<protein>
    <submittedName>
        <fullName evidence="2">Uncharacterized protein</fullName>
    </submittedName>
</protein>
<dbReference type="EMBL" id="MUJZ01044379">
    <property type="protein sequence ID" value="OTF74967.1"/>
    <property type="molecule type" value="Genomic_DNA"/>
</dbReference>
<evidence type="ECO:0000313" key="2">
    <source>
        <dbReference type="EMBL" id="OTF74967.1"/>
    </source>
</evidence>
<comment type="caution">
    <text evidence="2">The sequence shown here is derived from an EMBL/GenBank/DDBJ whole genome shotgun (WGS) entry which is preliminary data.</text>
</comment>
<proteinExistence type="predicted"/>
<keyword evidence="3" id="KW-1185">Reference proteome</keyword>
<feature type="region of interest" description="Disordered" evidence="1">
    <location>
        <begin position="43"/>
        <end position="87"/>
    </location>
</feature>